<reference evidence="2" key="1">
    <citation type="submission" date="2016-10" db="EMBL/GenBank/DDBJ databases">
        <title>Sequence of Gallionella enrichment culture.</title>
        <authorList>
            <person name="Poehlein A."/>
            <person name="Muehling M."/>
            <person name="Daniel R."/>
        </authorList>
    </citation>
    <scope>NUCLEOTIDE SEQUENCE</scope>
</reference>
<protein>
    <submittedName>
        <fullName evidence="2">Coenzyme A biosynthesis bifunctional protein CoaBC</fullName>
    </submittedName>
</protein>
<accession>A0A1J5SRN2</accession>
<dbReference type="GO" id="GO:0015937">
    <property type="term" value="P:coenzyme A biosynthetic process"/>
    <property type="evidence" value="ECO:0007669"/>
    <property type="project" value="TreeGrafter"/>
</dbReference>
<dbReference type="PANTHER" id="PTHR14359">
    <property type="entry name" value="HOMO-OLIGOMERIC FLAVIN CONTAINING CYS DECARBOXYLASE FAMILY"/>
    <property type="match status" value="1"/>
</dbReference>
<evidence type="ECO:0000259" key="1">
    <source>
        <dbReference type="Pfam" id="PF02441"/>
    </source>
</evidence>
<dbReference type="GO" id="GO:0010181">
    <property type="term" value="F:FMN binding"/>
    <property type="evidence" value="ECO:0007669"/>
    <property type="project" value="TreeGrafter"/>
</dbReference>
<dbReference type="PANTHER" id="PTHR14359:SF6">
    <property type="entry name" value="PHOSPHOPANTOTHENOYLCYSTEINE DECARBOXYLASE"/>
    <property type="match status" value="1"/>
</dbReference>
<dbReference type="GO" id="GO:0071513">
    <property type="term" value="C:phosphopantothenoylcysteine decarboxylase complex"/>
    <property type="evidence" value="ECO:0007669"/>
    <property type="project" value="TreeGrafter"/>
</dbReference>
<gene>
    <name evidence="2" type="primary">coaBC_7</name>
    <name evidence="2" type="ORF">GALL_134920</name>
</gene>
<dbReference type="EMBL" id="MLJW01000058">
    <property type="protein sequence ID" value="OIR04292.1"/>
    <property type="molecule type" value="Genomic_DNA"/>
</dbReference>
<organism evidence="2">
    <name type="scientific">mine drainage metagenome</name>
    <dbReference type="NCBI Taxonomy" id="410659"/>
    <lineage>
        <taxon>unclassified sequences</taxon>
        <taxon>metagenomes</taxon>
        <taxon>ecological metagenomes</taxon>
    </lineage>
</organism>
<dbReference type="InterPro" id="IPR003382">
    <property type="entry name" value="Flavoprotein"/>
</dbReference>
<dbReference type="AlphaFoldDB" id="A0A1J5SRN2"/>
<comment type="caution">
    <text evidence="2">The sequence shown here is derived from an EMBL/GenBank/DDBJ whole genome shotgun (WGS) entry which is preliminary data.</text>
</comment>
<name>A0A1J5SRN2_9ZZZZ</name>
<evidence type="ECO:0000313" key="2">
    <source>
        <dbReference type="EMBL" id="OIR04292.1"/>
    </source>
</evidence>
<dbReference type="PROSITE" id="PS51257">
    <property type="entry name" value="PROKAR_LIPOPROTEIN"/>
    <property type="match status" value="1"/>
</dbReference>
<sequence length="188" mass="19847">MSHAKVLFILSGSIACYKACEVISKLAQAGVEVQTVATEAALRFVGPATLEGLTGRRVLHNLWEEGRALDHISRARDADLAIICPATANTINRLAAGLADDLAGSLFLAWEHGRKPWYLAPAMNTMMWAHPATQAGIGRLKGWGVRVIEPDAGSLACGETGPGRLAEPALIIETLSAALSLPRVSKGS</sequence>
<dbReference type="GO" id="GO:0004633">
    <property type="term" value="F:phosphopantothenoylcysteine decarboxylase activity"/>
    <property type="evidence" value="ECO:0007669"/>
    <property type="project" value="TreeGrafter"/>
</dbReference>
<proteinExistence type="predicted"/>
<dbReference type="InterPro" id="IPR036551">
    <property type="entry name" value="Flavin_trans-like"/>
</dbReference>
<dbReference type="Pfam" id="PF02441">
    <property type="entry name" value="Flavoprotein"/>
    <property type="match status" value="1"/>
</dbReference>
<dbReference type="Gene3D" id="3.40.50.1950">
    <property type="entry name" value="Flavin prenyltransferase-like"/>
    <property type="match status" value="1"/>
</dbReference>
<dbReference type="SUPFAM" id="SSF52507">
    <property type="entry name" value="Homo-oligomeric flavin-containing Cys decarboxylases, HFCD"/>
    <property type="match status" value="1"/>
</dbReference>
<feature type="domain" description="Flavoprotein" evidence="1">
    <location>
        <begin position="5"/>
        <end position="173"/>
    </location>
</feature>